<dbReference type="Pfam" id="PF07690">
    <property type="entry name" value="MFS_1"/>
    <property type="match status" value="1"/>
</dbReference>
<gene>
    <name evidence="7" type="ORF">Mic7113_3412</name>
</gene>
<dbReference type="KEGG" id="mic:Mic7113_3412"/>
<feature type="transmembrane region" description="Helical" evidence="5">
    <location>
        <begin position="166"/>
        <end position="185"/>
    </location>
</feature>
<dbReference type="CDD" id="cd17489">
    <property type="entry name" value="MFS_YfcJ_like"/>
    <property type="match status" value="1"/>
</dbReference>
<evidence type="ECO:0000313" key="8">
    <source>
        <dbReference type="Proteomes" id="UP000010471"/>
    </source>
</evidence>
<dbReference type="InterPro" id="IPR020846">
    <property type="entry name" value="MFS_dom"/>
</dbReference>
<dbReference type="HOGENOM" id="CLU_001265_10_13_3"/>
<proteinExistence type="predicted"/>
<dbReference type="GO" id="GO:0022857">
    <property type="term" value="F:transmembrane transporter activity"/>
    <property type="evidence" value="ECO:0007669"/>
    <property type="project" value="InterPro"/>
</dbReference>
<dbReference type="SUPFAM" id="SSF103473">
    <property type="entry name" value="MFS general substrate transporter"/>
    <property type="match status" value="1"/>
</dbReference>
<keyword evidence="3 5" id="KW-1133">Transmembrane helix</keyword>
<evidence type="ECO:0000259" key="6">
    <source>
        <dbReference type="PROSITE" id="PS50850"/>
    </source>
</evidence>
<feature type="domain" description="Major facilitator superfamily (MFS) profile" evidence="6">
    <location>
        <begin position="14"/>
        <end position="403"/>
    </location>
</feature>
<evidence type="ECO:0000313" key="7">
    <source>
        <dbReference type="EMBL" id="AFZ19141.1"/>
    </source>
</evidence>
<evidence type="ECO:0000256" key="5">
    <source>
        <dbReference type="SAM" id="Phobius"/>
    </source>
</evidence>
<keyword evidence="4 5" id="KW-0472">Membrane</keyword>
<feature type="transmembrane region" description="Helical" evidence="5">
    <location>
        <begin position="229"/>
        <end position="250"/>
    </location>
</feature>
<protein>
    <submittedName>
        <fullName evidence="7">Arabinose efflux permease family protein</fullName>
    </submittedName>
</protein>
<dbReference type="Gene3D" id="1.20.1250.20">
    <property type="entry name" value="MFS general substrate transporter like domains"/>
    <property type="match status" value="2"/>
</dbReference>
<dbReference type="GO" id="GO:0005886">
    <property type="term" value="C:plasma membrane"/>
    <property type="evidence" value="ECO:0007669"/>
    <property type="project" value="UniProtKB-SubCell"/>
</dbReference>
<dbReference type="PANTHER" id="PTHR23531">
    <property type="entry name" value="QUINOLENE RESISTANCE PROTEIN NORA"/>
    <property type="match status" value="1"/>
</dbReference>
<keyword evidence="2 5" id="KW-0812">Transmembrane</keyword>
<sequence>MKIFSTLEPQARKNLVFLFVAGLLFWASLASLLPTLPLYVEDVGGTKQQIGVVIGAFAIGLLLFRPWLGKLSDRRSRKLVLLIGYVVVAIAPLGYLVAKSIPLLMLIRVFHGISIAAYTTGSSALVVDLSPVEKRGEVIGYMSLTNPIGMAIGPAMGTFLQARMGYMPLFLFSFAMGLLGLFVAFQVQEPRLIQPPGGKLSMDAPTNASSVKPDDDQFWQLLGSPRLRIPTLVMLLTGLVFGALGTFVALYIRESGIDFDAGWFYTAAAMSSFCSRFFTGQASDRYGRGLFITVSLVFYSLSMLLLSQAQSPVSFLLAGFLEGVASGTLIPSMIALISDRSQAHERGRVFSLCLGGLDMGIAIAGPVLGTFAQQIGYQGIFALTCGIAFLALLIFITQNSKDLRHSLRFATGRERDIYAL</sequence>
<reference evidence="7 8" key="1">
    <citation type="submission" date="2012-06" db="EMBL/GenBank/DDBJ databases">
        <title>Finished chromosome of genome of Microcoleus sp. PCC 7113.</title>
        <authorList>
            <consortium name="US DOE Joint Genome Institute"/>
            <person name="Gugger M."/>
            <person name="Coursin T."/>
            <person name="Rippka R."/>
            <person name="Tandeau De Marsac N."/>
            <person name="Huntemann M."/>
            <person name="Wei C.-L."/>
            <person name="Han J."/>
            <person name="Detter J.C."/>
            <person name="Han C."/>
            <person name="Tapia R."/>
            <person name="Chen A."/>
            <person name="Kyrpides N."/>
            <person name="Mavromatis K."/>
            <person name="Markowitz V."/>
            <person name="Szeto E."/>
            <person name="Ivanova N."/>
            <person name="Pagani I."/>
            <person name="Pati A."/>
            <person name="Goodwin L."/>
            <person name="Nordberg H.P."/>
            <person name="Cantor M.N."/>
            <person name="Hua S.X."/>
            <person name="Woyke T."/>
            <person name="Kerfeld C.A."/>
        </authorList>
    </citation>
    <scope>NUCLEOTIDE SEQUENCE [LARGE SCALE GENOMIC DNA]</scope>
    <source>
        <strain evidence="7 8">PCC 7113</strain>
    </source>
</reference>
<organism evidence="7 8">
    <name type="scientific">Allocoleopsis franciscana PCC 7113</name>
    <dbReference type="NCBI Taxonomy" id="1173027"/>
    <lineage>
        <taxon>Bacteria</taxon>
        <taxon>Bacillati</taxon>
        <taxon>Cyanobacteriota</taxon>
        <taxon>Cyanophyceae</taxon>
        <taxon>Coleofasciculales</taxon>
        <taxon>Coleofasciculaceae</taxon>
        <taxon>Allocoleopsis</taxon>
        <taxon>Allocoleopsis franciscana</taxon>
    </lineage>
</organism>
<dbReference type="Proteomes" id="UP000010471">
    <property type="component" value="Chromosome"/>
</dbReference>
<comment type="subcellular location">
    <subcellularLocation>
        <location evidence="1">Cell membrane</location>
        <topology evidence="1">Multi-pass membrane protein</topology>
    </subcellularLocation>
</comment>
<dbReference type="InterPro" id="IPR052714">
    <property type="entry name" value="MFS_Exporter"/>
</dbReference>
<dbReference type="RefSeq" id="WP_015183284.1">
    <property type="nucleotide sequence ID" value="NC_019738.1"/>
</dbReference>
<feature type="transmembrane region" description="Helical" evidence="5">
    <location>
        <begin position="49"/>
        <end position="67"/>
    </location>
</feature>
<keyword evidence="8" id="KW-1185">Reference proteome</keyword>
<dbReference type="eggNOG" id="COG2814">
    <property type="taxonomic scope" value="Bacteria"/>
</dbReference>
<dbReference type="InterPro" id="IPR011701">
    <property type="entry name" value="MFS"/>
</dbReference>
<feature type="transmembrane region" description="Helical" evidence="5">
    <location>
        <begin position="104"/>
        <end position="127"/>
    </location>
</feature>
<dbReference type="PANTHER" id="PTHR23531:SF1">
    <property type="entry name" value="QUINOLENE RESISTANCE PROTEIN NORA"/>
    <property type="match status" value="1"/>
</dbReference>
<dbReference type="AlphaFoldDB" id="K9WH69"/>
<dbReference type="EMBL" id="CP003630">
    <property type="protein sequence ID" value="AFZ19141.1"/>
    <property type="molecule type" value="Genomic_DNA"/>
</dbReference>
<feature type="transmembrane region" description="Helical" evidence="5">
    <location>
        <begin position="375"/>
        <end position="396"/>
    </location>
</feature>
<dbReference type="InterPro" id="IPR036259">
    <property type="entry name" value="MFS_trans_sf"/>
</dbReference>
<feature type="transmembrane region" description="Helical" evidence="5">
    <location>
        <begin position="79"/>
        <end position="98"/>
    </location>
</feature>
<evidence type="ECO:0000256" key="1">
    <source>
        <dbReference type="ARBA" id="ARBA00004651"/>
    </source>
</evidence>
<accession>K9WH69</accession>
<dbReference type="OrthoDB" id="9814001at2"/>
<feature type="transmembrane region" description="Helical" evidence="5">
    <location>
        <begin position="290"/>
        <end position="309"/>
    </location>
</feature>
<feature type="transmembrane region" description="Helical" evidence="5">
    <location>
        <begin position="349"/>
        <end position="369"/>
    </location>
</feature>
<feature type="transmembrane region" description="Helical" evidence="5">
    <location>
        <begin position="139"/>
        <end position="160"/>
    </location>
</feature>
<dbReference type="STRING" id="1173027.Mic7113_3412"/>
<name>K9WH69_9CYAN</name>
<evidence type="ECO:0000256" key="3">
    <source>
        <dbReference type="ARBA" id="ARBA00022989"/>
    </source>
</evidence>
<evidence type="ECO:0000256" key="2">
    <source>
        <dbReference type="ARBA" id="ARBA00022692"/>
    </source>
</evidence>
<evidence type="ECO:0000256" key="4">
    <source>
        <dbReference type="ARBA" id="ARBA00023136"/>
    </source>
</evidence>
<dbReference type="PROSITE" id="PS50850">
    <property type="entry name" value="MFS"/>
    <property type="match status" value="1"/>
</dbReference>
<feature type="transmembrane region" description="Helical" evidence="5">
    <location>
        <begin position="315"/>
        <end position="337"/>
    </location>
</feature>